<comment type="caution">
    <text evidence="13">The sequence shown here is derived from an EMBL/GenBank/DDBJ whole genome shotgun (WGS) entry which is preliminary data.</text>
</comment>
<dbReference type="Gene3D" id="1.20.120.1150">
    <property type="match status" value="1"/>
</dbReference>
<evidence type="ECO:0000256" key="9">
    <source>
        <dbReference type="ARBA" id="ARBA00025287"/>
    </source>
</evidence>
<dbReference type="PANTHER" id="PTHR10012:SF5">
    <property type="entry name" value="SERINE_THREONINE-PROTEIN PHOSPHATASE 2A ACTIVATOR 2"/>
    <property type="match status" value="1"/>
</dbReference>
<evidence type="ECO:0000256" key="8">
    <source>
        <dbReference type="ARBA" id="ARBA00023235"/>
    </source>
</evidence>
<evidence type="ECO:0000256" key="4">
    <source>
        <dbReference type="ARBA" id="ARBA00011019"/>
    </source>
</evidence>
<dbReference type="Pfam" id="PF03095">
    <property type="entry name" value="PTPA"/>
    <property type="match status" value="1"/>
</dbReference>
<feature type="compositionally biased region" description="Polar residues" evidence="10">
    <location>
        <begin position="339"/>
        <end position="348"/>
    </location>
</feature>
<name>A0A2N5TN49_9BASI</name>
<keyword evidence="8" id="KW-0413">Isomerase</keyword>
<evidence type="ECO:0000256" key="5">
    <source>
        <dbReference type="ARBA" id="ARBA00013194"/>
    </source>
</evidence>
<dbReference type="PANTHER" id="PTHR10012">
    <property type="entry name" value="SERINE/THREONINE-PROTEIN PHOSPHATASE 2A REGULATORY SUBUNIT B"/>
    <property type="match status" value="1"/>
</dbReference>
<feature type="region of interest" description="Disordered" evidence="10">
    <location>
        <begin position="339"/>
        <end position="372"/>
    </location>
</feature>
<dbReference type="CDD" id="cd04087">
    <property type="entry name" value="PTPA"/>
    <property type="match status" value="1"/>
</dbReference>
<protein>
    <recommendedName>
        <fullName evidence="5">peptidylprolyl isomerase</fullName>
        <ecNumber evidence="5">5.2.1.8</ecNumber>
    </recommendedName>
</protein>
<accession>A0A2N5TN49</accession>
<feature type="compositionally biased region" description="Polar residues" evidence="10">
    <location>
        <begin position="389"/>
        <end position="400"/>
    </location>
</feature>
<comment type="function">
    <text evidence="9">PPIases accelerate the folding of proteins. It catalyzes the cis-trans isomerization of proline imidic peptide bonds in oligopeptides. Acts as a regulatory subunit for PP2A-like phosphatases modulating their activity or substrate specificity, probably by inducing a conformational change in the catalytic subunit, a direct target of the PPIase. Can reactivate inactive phosphatase PP2A-phosphatase methylesterase complexes (PP2Ai) in presence of ATP and Mg(2+) by dissociating the inactive form from the complex.</text>
</comment>
<dbReference type="STRING" id="200324.A0A2N5TN49"/>
<sequence>MNGSTGPVKTHDNSEMDSDRSSSKPKKFIISNTHLQAFISSATHAEVVGFIENLNNSIIGLPLDHPVLVSPNVTDLLQVLERIKEIAHSHPPVDNKASRFGNPGFREFYDHLDQESEKLHGSLDIPEEKRAELSTYLTESWGDRTRIDYGSGTEFNFLCWLLCLKKLDVLGPEDYPAVVLKVFWKYFEVMRYLQSTYGLEPAASHGVEGLDNYHFLPFLFGAGQLTNHKHLKPASIHDPDFLKGFSNQYMYLACIQSINSTANVRRHSSMLDDASGFITWDAVNLEMIKIYRSEVLAKLAVAQHFLFGTLLPVPNVDLRQISSKAEELLVVDHDGHLSQRVQGSPSTSKKSRFAQRRAAELHSTKSLDDGLSVPTGRFELDLGLEDNDQQNPLHNGNTDSRGPPPLMTEIVERCSNTINVPNNNFDPKFCADATLISKAPASNNPKSLIPPWELRRLASRHTSLNSQQASVDNPGVPVLQSQQSLDRAPSGGPSNEPFTVTDKDQISAENQALLSQMSPDEILQEQAAVKARLMQSNPELLTKLLKKFNIEVPAPRVPSDDPIPPSPISKRQKHVRYAEDTKLPLDPSPLSEEIGSCAPSRDHKINPDSLSDPLEPRPLKFDWNGVRVVNNEDSHHSVDNASDENIHVHNTSTYTVRQLLRLILSSVPSQRTMGFKIFTQIMVRYFENSTHGLDETDLAVLTEELNGASLEILAITSQATRERNLGVATSALTLMGTVLSKASSARTGSSRHKCIVQPDWIEELITQTTLLADFHLQLQHQELPRLSLTCMVQILRDLIILGDSSKVSEEIIKRPSFLELIIQVLVSVPWPLSSQSKPELPDLSVLELLLELARSSRSGSQSMLARGLLTPMLRFIALPYWSLPGTSDSVTEGPTPVPKDHIMNVLIYSMCYQFQLISVFAGYGLGANLRTTLDPLLRTTTLGLHKILNNAVSGCSSAVPPGQAAGEFALISAFLKLLQSWMRCADDPHFCDPPHSITWSQVTEWESSVVDFLRLASTPSSRSPGLDEVLACACGSLALYIRKSNHKKINITSSLASLDSLMPQLESLFQTAAMKLVDISYANFQLQSGSSQCKLLINFAKLKTCVSKSSSPAASSSFQYDFPDETFALACRLGFECEGLSLLPWALSVLYPSCDTAPDVERILLAGLLVRNSDGTIVNDLLAETFRRCESRANLEWESVVRPQTQTIDLSRLLPIFKDYLDQAAPYTQISDPSPQQLQNQMSQNEPPAFLFTSTWPLLAIAFLKSEHLTSATPTSQIRPSDIVRASLTMAIVMQSSLCNMQARFESLSNILRALLLDRLSVWKSVVTAVLATTSQIYHLESQNTEKPMESIFEDEACSQLMTRLIDISPRRARRSQINKSKLRNTPEIFKVQQSEDEELFTTFTGILAGLDSGSLENAWLMRILLPFLSMRRGREFRGKLFSDHGDILLNMKVRLQDVMSLEDSDDANRGDRDEEQLQEYLYPLEHHAQMLHLFAEFLANRSTRMNAQEYPFLFLYLIHHLSSQIWSPDRDERLRLDLLKVILSRAKSDDICWAILRYDHSSRLEKQAHSRSSSSSRCLLPPSLENHSDDLERGGSQTLERVRLDAIRQLLDSLPGSHHHLCVARLKSLGLEISPAN</sequence>
<dbReference type="Proteomes" id="UP000235388">
    <property type="component" value="Unassembled WGS sequence"/>
</dbReference>
<dbReference type="Pfam" id="PF08620">
    <property type="entry name" value="RPAP1_C"/>
    <property type="match status" value="1"/>
</dbReference>
<comment type="catalytic activity">
    <reaction evidence="1">
        <text>[protein]-peptidylproline (omega=180) = [protein]-peptidylproline (omega=0)</text>
        <dbReference type="Rhea" id="RHEA:16237"/>
        <dbReference type="Rhea" id="RHEA-COMP:10747"/>
        <dbReference type="Rhea" id="RHEA-COMP:10748"/>
        <dbReference type="ChEBI" id="CHEBI:83833"/>
        <dbReference type="ChEBI" id="CHEBI:83834"/>
        <dbReference type="EC" id="5.2.1.8"/>
    </reaction>
</comment>
<dbReference type="Pfam" id="PF08621">
    <property type="entry name" value="RPAP1_N"/>
    <property type="match status" value="1"/>
</dbReference>
<evidence type="ECO:0000256" key="1">
    <source>
        <dbReference type="ARBA" id="ARBA00000971"/>
    </source>
</evidence>
<evidence type="ECO:0000259" key="11">
    <source>
        <dbReference type="Pfam" id="PF08620"/>
    </source>
</evidence>
<dbReference type="GO" id="GO:0005737">
    <property type="term" value="C:cytoplasm"/>
    <property type="evidence" value="ECO:0007669"/>
    <property type="project" value="UniProtKB-SubCell"/>
</dbReference>
<comment type="similarity">
    <text evidence="3">Belongs to the RPAP1 family.</text>
</comment>
<reference evidence="13 14" key="1">
    <citation type="submission" date="2017-11" db="EMBL/GenBank/DDBJ databases">
        <title>De novo assembly and phasing of dikaryotic genomes from two isolates of Puccinia coronata f. sp. avenae, the causal agent of oat crown rust.</title>
        <authorList>
            <person name="Miller M.E."/>
            <person name="Zhang Y."/>
            <person name="Omidvar V."/>
            <person name="Sperschneider J."/>
            <person name="Schwessinger B."/>
            <person name="Raley C."/>
            <person name="Palmer J.M."/>
            <person name="Garnica D."/>
            <person name="Upadhyaya N."/>
            <person name="Rathjen J."/>
            <person name="Taylor J.M."/>
            <person name="Park R.F."/>
            <person name="Dodds P.N."/>
            <person name="Hirsch C.D."/>
            <person name="Kianian S.F."/>
            <person name="Figueroa M."/>
        </authorList>
    </citation>
    <scope>NUCLEOTIDE SEQUENCE [LARGE SCALE GENOMIC DNA]</scope>
    <source>
        <strain evidence="13">12NC29</strain>
    </source>
</reference>
<keyword evidence="7" id="KW-0697">Rotamase</keyword>
<gene>
    <name evidence="13" type="ORF">PCANC_23201</name>
</gene>
<evidence type="ECO:0000256" key="10">
    <source>
        <dbReference type="SAM" id="MobiDB-lite"/>
    </source>
</evidence>
<feature type="region of interest" description="Disordered" evidence="10">
    <location>
        <begin position="1567"/>
        <end position="1593"/>
    </location>
</feature>
<dbReference type="GO" id="GO:0003755">
    <property type="term" value="F:peptidyl-prolyl cis-trans isomerase activity"/>
    <property type="evidence" value="ECO:0007669"/>
    <property type="project" value="UniProtKB-KW"/>
</dbReference>
<dbReference type="FunFam" id="1.20.120.1150:FF:000002">
    <property type="entry name" value="Serine/threonine-protein phosphatase 2A activator"/>
    <property type="match status" value="1"/>
</dbReference>
<comment type="similarity">
    <text evidence="4">Belongs to the PTPA-type PPIase family.</text>
</comment>
<organism evidence="13 14">
    <name type="scientific">Puccinia coronata f. sp. avenae</name>
    <dbReference type="NCBI Taxonomy" id="200324"/>
    <lineage>
        <taxon>Eukaryota</taxon>
        <taxon>Fungi</taxon>
        <taxon>Dikarya</taxon>
        <taxon>Basidiomycota</taxon>
        <taxon>Pucciniomycotina</taxon>
        <taxon>Pucciniomycetes</taxon>
        <taxon>Pucciniales</taxon>
        <taxon>Pucciniaceae</taxon>
        <taxon>Puccinia</taxon>
    </lineage>
</organism>
<feature type="region of interest" description="Disordered" evidence="10">
    <location>
        <begin position="582"/>
        <end position="613"/>
    </location>
</feature>
<keyword evidence="6" id="KW-0963">Cytoplasm</keyword>
<feature type="region of interest" description="Disordered" evidence="10">
    <location>
        <begin position="1"/>
        <end position="25"/>
    </location>
</feature>
<dbReference type="InterPro" id="IPR004327">
    <property type="entry name" value="Phstyr_phstse_ac"/>
</dbReference>
<dbReference type="EC" id="5.2.1.8" evidence="5"/>
<dbReference type="GO" id="GO:0007052">
    <property type="term" value="P:mitotic spindle organization"/>
    <property type="evidence" value="ECO:0007669"/>
    <property type="project" value="TreeGrafter"/>
</dbReference>
<feature type="compositionally biased region" description="Low complexity" evidence="10">
    <location>
        <begin position="1571"/>
        <end position="1585"/>
    </location>
</feature>
<proteinExistence type="inferred from homology"/>
<evidence type="ECO:0000256" key="2">
    <source>
        <dbReference type="ARBA" id="ARBA00004496"/>
    </source>
</evidence>
<dbReference type="OrthoDB" id="348201at2759"/>
<comment type="subcellular location">
    <subcellularLocation>
        <location evidence="2">Cytoplasm</location>
    </subcellularLocation>
</comment>
<feature type="compositionally biased region" description="Basic and acidic residues" evidence="10">
    <location>
        <begin position="357"/>
        <end position="368"/>
    </location>
</feature>
<dbReference type="GO" id="GO:0005634">
    <property type="term" value="C:nucleus"/>
    <property type="evidence" value="ECO:0007669"/>
    <property type="project" value="TreeGrafter"/>
</dbReference>
<feature type="compositionally biased region" description="Basic and acidic residues" evidence="10">
    <location>
        <begin position="9"/>
        <end position="22"/>
    </location>
</feature>
<dbReference type="InterPro" id="IPR043170">
    <property type="entry name" value="PTPA_C_lid"/>
</dbReference>
<feature type="domain" description="RPAP1 N-terminal" evidence="12">
    <location>
        <begin position="505"/>
        <end position="549"/>
    </location>
</feature>
<dbReference type="GO" id="GO:0008160">
    <property type="term" value="F:protein tyrosine phosphatase activator activity"/>
    <property type="evidence" value="ECO:0007669"/>
    <property type="project" value="TreeGrafter"/>
</dbReference>
<dbReference type="InterPro" id="IPR013929">
    <property type="entry name" value="RPAP1_C"/>
</dbReference>
<evidence type="ECO:0000256" key="6">
    <source>
        <dbReference type="ARBA" id="ARBA00022490"/>
    </source>
</evidence>
<dbReference type="EMBL" id="PGCJ01000515">
    <property type="protein sequence ID" value="PLW26902.1"/>
    <property type="molecule type" value="Genomic_DNA"/>
</dbReference>
<evidence type="ECO:0000259" key="12">
    <source>
        <dbReference type="Pfam" id="PF08621"/>
    </source>
</evidence>
<dbReference type="InterPro" id="IPR013930">
    <property type="entry name" value="RPAP1_N"/>
</dbReference>
<feature type="region of interest" description="Disordered" evidence="10">
    <location>
        <begin position="385"/>
        <end position="407"/>
    </location>
</feature>
<dbReference type="InterPro" id="IPR037218">
    <property type="entry name" value="PTPA_sf"/>
</dbReference>
<dbReference type="SUPFAM" id="SSF140984">
    <property type="entry name" value="PTPA-like"/>
    <property type="match status" value="1"/>
</dbReference>
<keyword evidence="14" id="KW-1185">Reference proteome</keyword>
<evidence type="ECO:0000313" key="14">
    <source>
        <dbReference type="Proteomes" id="UP000235388"/>
    </source>
</evidence>
<evidence type="ECO:0000256" key="7">
    <source>
        <dbReference type="ARBA" id="ARBA00023110"/>
    </source>
</evidence>
<evidence type="ECO:0000313" key="13">
    <source>
        <dbReference type="EMBL" id="PLW26902.1"/>
    </source>
</evidence>
<evidence type="ECO:0000256" key="3">
    <source>
        <dbReference type="ARBA" id="ARBA00009953"/>
    </source>
</evidence>
<feature type="domain" description="RPAP1 C-terminal" evidence="11">
    <location>
        <begin position="620"/>
        <end position="684"/>
    </location>
</feature>
<dbReference type="GO" id="GO:0000159">
    <property type="term" value="C:protein phosphatase type 2A complex"/>
    <property type="evidence" value="ECO:0007669"/>
    <property type="project" value="TreeGrafter"/>
</dbReference>